<organism evidence="2 3">
    <name type="scientific">Metallococcus carri</name>
    <dbReference type="NCBI Taxonomy" id="1656884"/>
    <lineage>
        <taxon>Bacteria</taxon>
        <taxon>Bacillati</taxon>
        <taxon>Actinomycetota</taxon>
        <taxon>Actinomycetes</taxon>
        <taxon>Micrococcales</taxon>
        <taxon>Dermacoccaceae</taxon>
        <taxon>Metallococcus</taxon>
    </lineage>
</organism>
<proteinExistence type="predicted"/>
<evidence type="ECO:0000313" key="2">
    <source>
        <dbReference type="EMBL" id="NHN57178.1"/>
    </source>
</evidence>
<feature type="transmembrane region" description="Helical" evidence="1">
    <location>
        <begin position="111"/>
        <end position="133"/>
    </location>
</feature>
<keyword evidence="3" id="KW-1185">Reference proteome</keyword>
<feature type="transmembrane region" description="Helical" evidence="1">
    <location>
        <begin position="78"/>
        <end position="99"/>
    </location>
</feature>
<dbReference type="EMBL" id="JAAOIV010000013">
    <property type="protein sequence ID" value="NHN57178.1"/>
    <property type="molecule type" value="Genomic_DNA"/>
</dbReference>
<keyword evidence="1" id="KW-0472">Membrane</keyword>
<keyword evidence="1" id="KW-1133">Transmembrane helix</keyword>
<feature type="transmembrane region" description="Helical" evidence="1">
    <location>
        <begin position="210"/>
        <end position="231"/>
    </location>
</feature>
<evidence type="ECO:0000313" key="3">
    <source>
        <dbReference type="Proteomes" id="UP000744769"/>
    </source>
</evidence>
<dbReference type="AlphaFoldDB" id="A0A967B438"/>
<reference evidence="2" key="1">
    <citation type="submission" date="2020-03" db="EMBL/GenBank/DDBJ databases">
        <title>Draft sequencing of Calidifontibacter sp. DB0510.</title>
        <authorList>
            <person name="Kim D.-U."/>
        </authorList>
    </citation>
    <scope>NUCLEOTIDE SEQUENCE</scope>
    <source>
        <strain evidence="2">DB0510</strain>
    </source>
</reference>
<evidence type="ECO:0008006" key="4">
    <source>
        <dbReference type="Google" id="ProtNLM"/>
    </source>
</evidence>
<name>A0A967B438_9MICO</name>
<evidence type="ECO:0000256" key="1">
    <source>
        <dbReference type="SAM" id="Phobius"/>
    </source>
</evidence>
<comment type="caution">
    <text evidence="2">The sequence shown here is derived from an EMBL/GenBank/DDBJ whole genome shotgun (WGS) entry which is preliminary data.</text>
</comment>
<feature type="transmembrane region" description="Helical" evidence="1">
    <location>
        <begin position="47"/>
        <end position="66"/>
    </location>
</feature>
<accession>A0A967B438</accession>
<dbReference type="RefSeq" id="WP_166198193.1">
    <property type="nucleotide sequence ID" value="NZ_JAAOIV010000013.1"/>
</dbReference>
<sequence>MPDALDEGRERRRVAEGEHRLPPAIAVVVAAATYALLPESLLLGPRFVIPAVELALLTALICTNPVRMTRESRWSRRVAIGLAVIVILTNLVALGLLVHELTSKSTDGSPLLIAALQVWLTNVIGFGLLFWELDRGGPIARRKLRRKDLPPADWRFSQDENDDAVDEVAVSASRTSGWVPTFVDYLYVSLTNSSAFSPTDTMPLSSRAKLLMGVEATAALLVCLLVISRAVGALGGG</sequence>
<feature type="transmembrane region" description="Helical" evidence="1">
    <location>
        <begin position="21"/>
        <end position="41"/>
    </location>
</feature>
<dbReference type="Proteomes" id="UP000744769">
    <property type="component" value="Unassembled WGS sequence"/>
</dbReference>
<protein>
    <recommendedName>
        <fullName evidence="4">DUF1345 domain-containing protein</fullName>
    </recommendedName>
</protein>
<gene>
    <name evidence="2" type="ORF">G9U51_15510</name>
</gene>
<keyword evidence="1" id="KW-0812">Transmembrane</keyword>